<keyword evidence="5" id="KW-1185">Reference proteome</keyword>
<dbReference type="EMBL" id="JAFKCS010000054">
    <property type="protein sequence ID" value="MBN7822356.1"/>
    <property type="molecule type" value="Genomic_DNA"/>
</dbReference>
<dbReference type="InterPro" id="IPR015424">
    <property type="entry name" value="PyrdxlP-dep_Trfase"/>
</dbReference>
<keyword evidence="4" id="KW-0032">Aminotransferase</keyword>
<comment type="caution">
    <text evidence="4">The sequence shown here is derived from an EMBL/GenBank/DDBJ whole genome shotgun (WGS) entry which is preliminary data.</text>
</comment>
<dbReference type="SUPFAM" id="SSF53383">
    <property type="entry name" value="PLP-dependent transferases"/>
    <property type="match status" value="1"/>
</dbReference>
<dbReference type="Gene3D" id="3.40.640.10">
    <property type="entry name" value="Type I PLP-dependent aspartate aminotransferase-like (Major domain)"/>
    <property type="match status" value="1"/>
</dbReference>
<evidence type="ECO:0000256" key="3">
    <source>
        <dbReference type="RuleBase" id="RU004508"/>
    </source>
</evidence>
<dbReference type="InterPro" id="IPR015421">
    <property type="entry name" value="PyrdxlP-dep_Trfase_major"/>
</dbReference>
<evidence type="ECO:0000313" key="4">
    <source>
        <dbReference type="EMBL" id="MBN7822356.1"/>
    </source>
</evidence>
<dbReference type="InterPro" id="IPR000653">
    <property type="entry name" value="DegT/StrS_aminotransferase"/>
</dbReference>
<organism evidence="4 5">
    <name type="scientific">Bowmanella yangjiangensis</name>
    <dbReference type="NCBI Taxonomy" id="2811230"/>
    <lineage>
        <taxon>Bacteria</taxon>
        <taxon>Pseudomonadati</taxon>
        <taxon>Pseudomonadota</taxon>
        <taxon>Gammaproteobacteria</taxon>
        <taxon>Alteromonadales</taxon>
        <taxon>Alteromonadaceae</taxon>
        <taxon>Bowmanella</taxon>
    </lineage>
</organism>
<dbReference type="Gene3D" id="3.90.1150.10">
    <property type="entry name" value="Aspartate Aminotransferase, domain 1"/>
    <property type="match status" value="1"/>
</dbReference>
<dbReference type="Proteomes" id="UP000663992">
    <property type="component" value="Unassembled WGS sequence"/>
</dbReference>
<keyword evidence="4" id="KW-0808">Transferase</keyword>
<dbReference type="RefSeq" id="WP_206596294.1">
    <property type="nucleotide sequence ID" value="NZ_JAFKCS010000054.1"/>
</dbReference>
<evidence type="ECO:0000313" key="5">
    <source>
        <dbReference type="Proteomes" id="UP000663992"/>
    </source>
</evidence>
<comment type="similarity">
    <text evidence="2 3">Belongs to the DegT/DnrJ/EryC1 family.</text>
</comment>
<evidence type="ECO:0000256" key="1">
    <source>
        <dbReference type="ARBA" id="ARBA00022898"/>
    </source>
</evidence>
<evidence type="ECO:0000256" key="2">
    <source>
        <dbReference type="ARBA" id="ARBA00037999"/>
    </source>
</evidence>
<gene>
    <name evidence="4" type="ORF">J0A65_20990</name>
</gene>
<proteinExistence type="inferred from homology"/>
<reference evidence="4 5" key="1">
    <citation type="submission" date="2021-03" db="EMBL/GenBank/DDBJ databases">
        <title>novel species isolated from a fishpond in China.</title>
        <authorList>
            <person name="Lu H."/>
            <person name="Cai Z."/>
        </authorList>
    </citation>
    <scope>NUCLEOTIDE SEQUENCE [LARGE SCALE GENOMIC DNA]</scope>
    <source>
        <strain evidence="4 5">Y57</strain>
    </source>
</reference>
<dbReference type="Pfam" id="PF01041">
    <property type="entry name" value="DegT_DnrJ_EryC1"/>
    <property type="match status" value="1"/>
</dbReference>
<dbReference type="PANTHER" id="PTHR30244">
    <property type="entry name" value="TRANSAMINASE"/>
    <property type="match status" value="1"/>
</dbReference>
<keyword evidence="1 3" id="KW-0663">Pyridoxal phosphate</keyword>
<protein>
    <submittedName>
        <fullName evidence="4">DegT/DnrJ/EryC1/StrS family aminotransferase</fullName>
    </submittedName>
</protein>
<dbReference type="PANTHER" id="PTHR30244:SF34">
    <property type="entry name" value="DTDP-4-AMINO-4,6-DIDEOXYGALACTOSE TRANSAMINASE"/>
    <property type="match status" value="1"/>
</dbReference>
<dbReference type="PIRSF" id="PIRSF000390">
    <property type="entry name" value="PLP_StrS"/>
    <property type="match status" value="1"/>
</dbReference>
<sequence length="366" mass="40481">MSQIRLMKPYIGFDEVEAEMRQIFESGIFTRGQHVEAFRKEICAYTGARHTHLATSATTALSVCLKLIGIEPGDEVVVSDFSFPATANVVEDLGARPVFADVSLDTYNMLPSALRACMSAKTKAVIAVDAFGNPSGMHEIAAICKEYGVPFIEDAACAIGSSEQGVRVGNIADLTCFSFHPRKLLTTGEGGAITTNRDDWSAWFDVKLNHGASGMLGYGLDFIEQGYNYRLSEPQALMGRVQLRKLDEIVAERNEVRSEYVRFLASAGFIPQQRASDVVHNVQSLVFRVPEGVDRDLLIGGLREDGIETTIGTYCLSDTTYYRERYADVQRHAKRLQQETITLPCYQGVDVKRVCEAIVRRGINAR</sequence>
<name>A0ABS3D170_9ALTE</name>
<dbReference type="InterPro" id="IPR015422">
    <property type="entry name" value="PyrdxlP-dep_Trfase_small"/>
</dbReference>
<dbReference type="GO" id="GO:0008483">
    <property type="term" value="F:transaminase activity"/>
    <property type="evidence" value="ECO:0007669"/>
    <property type="project" value="UniProtKB-KW"/>
</dbReference>
<accession>A0ABS3D170</accession>
<dbReference type="CDD" id="cd00616">
    <property type="entry name" value="AHBA_syn"/>
    <property type="match status" value="1"/>
</dbReference>